<dbReference type="GO" id="GO:0004622">
    <property type="term" value="F:phosphatidylcholine lysophospholipase activity"/>
    <property type="evidence" value="ECO:0007669"/>
    <property type="project" value="TreeGrafter"/>
</dbReference>
<dbReference type="PANTHER" id="PTHR30383:SF5">
    <property type="entry name" value="SGNH HYDROLASE-TYPE ESTERASE DOMAIN-CONTAINING PROTEIN"/>
    <property type="match status" value="1"/>
</dbReference>
<feature type="non-terminal residue" evidence="1">
    <location>
        <position position="1"/>
    </location>
</feature>
<dbReference type="Gene3D" id="3.40.50.1110">
    <property type="entry name" value="SGNH hydrolase"/>
    <property type="match status" value="1"/>
</dbReference>
<reference evidence="1" key="1">
    <citation type="submission" date="2021-02" db="EMBL/GenBank/DDBJ databases">
        <authorList>
            <person name="Nowell W R."/>
        </authorList>
    </citation>
    <scope>NUCLEOTIDE SEQUENCE</scope>
</reference>
<proteinExistence type="predicted"/>
<name>A0A820L9Z9_9BILA</name>
<dbReference type="Proteomes" id="UP000663881">
    <property type="component" value="Unassembled WGS sequence"/>
</dbReference>
<dbReference type="InterPro" id="IPR001087">
    <property type="entry name" value="GDSL"/>
</dbReference>
<dbReference type="Pfam" id="PF00657">
    <property type="entry name" value="Lipase_GDSL"/>
    <property type="match status" value="1"/>
</dbReference>
<sequence>RGVSGERVVPTMVDRLHSGTNDLADSVLAENIFKNGLEPMYAMCLNQPQMKTKLVVMTVIENAYDSPSHHDDKERQILNDMIRNYVTNTDKPDRVFLVDLDKSIPFHSMNNDERLQIWDDCVHLTSAGYDRMATLVFNVIKNKL</sequence>
<accession>A0A820L9Z9</accession>
<comment type="caution">
    <text evidence="1">The sequence shown here is derived from an EMBL/GenBank/DDBJ whole genome shotgun (WGS) entry which is preliminary data.</text>
</comment>
<dbReference type="PANTHER" id="PTHR30383">
    <property type="entry name" value="THIOESTERASE 1/PROTEASE 1/LYSOPHOSPHOLIPASE L1"/>
    <property type="match status" value="1"/>
</dbReference>
<evidence type="ECO:0000313" key="1">
    <source>
        <dbReference type="EMBL" id="CAF4350183.1"/>
    </source>
</evidence>
<organism evidence="1 2">
    <name type="scientific">Adineta steineri</name>
    <dbReference type="NCBI Taxonomy" id="433720"/>
    <lineage>
        <taxon>Eukaryota</taxon>
        <taxon>Metazoa</taxon>
        <taxon>Spiralia</taxon>
        <taxon>Gnathifera</taxon>
        <taxon>Rotifera</taxon>
        <taxon>Eurotatoria</taxon>
        <taxon>Bdelloidea</taxon>
        <taxon>Adinetida</taxon>
        <taxon>Adinetidae</taxon>
        <taxon>Adineta</taxon>
    </lineage>
</organism>
<dbReference type="EMBL" id="CAJOAY010021646">
    <property type="protein sequence ID" value="CAF4350183.1"/>
    <property type="molecule type" value="Genomic_DNA"/>
</dbReference>
<dbReference type="AlphaFoldDB" id="A0A820L9Z9"/>
<dbReference type="InterPro" id="IPR036514">
    <property type="entry name" value="SGNH_hydro_sf"/>
</dbReference>
<gene>
    <name evidence="1" type="ORF">OKA104_LOCUS48760</name>
</gene>
<evidence type="ECO:0000313" key="2">
    <source>
        <dbReference type="Proteomes" id="UP000663881"/>
    </source>
</evidence>
<protein>
    <submittedName>
        <fullName evidence="1">Uncharacterized protein</fullName>
    </submittedName>
</protein>
<dbReference type="InterPro" id="IPR051532">
    <property type="entry name" value="Ester_Hydrolysis_Enzymes"/>
</dbReference>
<dbReference type="SUPFAM" id="SSF52266">
    <property type="entry name" value="SGNH hydrolase"/>
    <property type="match status" value="1"/>
</dbReference>